<dbReference type="InterPro" id="IPR013406">
    <property type="entry name" value="CHP02574_addiction_mod"/>
</dbReference>
<gene>
    <name evidence="1" type="ORF">SAMN05216213_10774</name>
</gene>
<organism evidence="1 2">
    <name type="scientific">Ectopseudomonas guguanensis</name>
    <dbReference type="NCBI Taxonomy" id="1198456"/>
    <lineage>
        <taxon>Bacteria</taxon>
        <taxon>Pseudomonadati</taxon>
        <taxon>Pseudomonadota</taxon>
        <taxon>Gammaproteobacteria</taxon>
        <taxon>Pseudomonadales</taxon>
        <taxon>Pseudomonadaceae</taxon>
        <taxon>Ectopseudomonas</taxon>
    </lineage>
</organism>
<name>A0A1H0WH33_9GAMM</name>
<proteinExistence type="predicted"/>
<dbReference type="EMBL" id="FNJJ01000007">
    <property type="protein sequence ID" value="SDP90032.1"/>
    <property type="molecule type" value="Genomic_DNA"/>
</dbReference>
<dbReference type="RefSeq" id="WP_090431025.1">
    <property type="nucleotide sequence ID" value="NZ_FNJJ01000007.1"/>
</dbReference>
<evidence type="ECO:0000313" key="1">
    <source>
        <dbReference type="EMBL" id="SDP90032.1"/>
    </source>
</evidence>
<dbReference type="Pfam" id="PF09720">
    <property type="entry name" value="Unstab_antitox"/>
    <property type="match status" value="1"/>
</dbReference>
<dbReference type="GeneID" id="300932069"/>
<evidence type="ECO:0000313" key="2">
    <source>
        <dbReference type="Proteomes" id="UP000199460"/>
    </source>
</evidence>
<dbReference type="Proteomes" id="UP000199460">
    <property type="component" value="Unassembled WGS sequence"/>
</dbReference>
<reference evidence="2" key="1">
    <citation type="submission" date="2016-10" db="EMBL/GenBank/DDBJ databases">
        <authorList>
            <person name="Varghese N."/>
            <person name="Submissions S."/>
        </authorList>
    </citation>
    <scope>NUCLEOTIDE SEQUENCE [LARGE SCALE GENOMIC DNA]</scope>
    <source>
        <strain evidence="2">JCM 18416</strain>
    </source>
</reference>
<accession>A0A1H0WH33</accession>
<protein>
    <submittedName>
        <fullName evidence="1">Putative addiction module component, TIGR02574 family</fullName>
    </submittedName>
</protein>
<keyword evidence="2" id="KW-1185">Reference proteome</keyword>
<sequence length="74" mass="8427">MDLQKIEDEALHLSKKERAQPIQRLVLSLDAPSEDELRSDWLLEAQRRAQELDSGSIQAVSGDEVMKKARALIR</sequence>
<dbReference type="AlphaFoldDB" id="A0A1H0WH33"/>
<dbReference type="OrthoDB" id="5570388at2"/>